<feature type="compositionally biased region" description="Polar residues" evidence="1">
    <location>
        <begin position="16"/>
        <end position="28"/>
    </location>
</feature>
<dbReference type="AlphaFoldDB" id="A0A836HD59"/>
<feature type="region of interest" description="Disordered" evidence="1">
    <location>
        <begin position="588"/>
        <end position="613"/>
    </location>
</feature>
<feature type="region of interest" description="Disordered" evidence="1">
    <location>
        <begin position="375"/>
        <end position="400"/>
    </location>
</feature>
<evidence type="ECO:0000313" key="3">
    <source>
        <dbReference type="Proteomes" id="UP000674143"/>
    </source>
</evidence>
<dbReference type="RefSeq" id="XP_067062094.1">
    <property type="nucleotide sequence ID" value="XM_067206157.1"/>
</dbReference>
<feature type="region of interest" description="Disordered" evidence="1">
    <location>
        <begin position="1"/>
        <end position="28"/>
    </location>
</feature>
<sequence>MGRTRVSQHGAATEGATGSSPVATQRAGSSLDMWTEGALEDASRRSAHHKKSVTAPRDQLLYLQALYPYALSDELVAIISNTDSTDEAAKRAYGALNPDYGGFHYLKEQHDLSTSAKLPGAKRATAFEGLKESLHERAANAFRSGNFSNLSQLQEYQETVGLFIVDTSDWDRAMLLPSRGLGEMVYMDLPLSEEPTNYEAVTTTIDGDNDDGSEWRRDGRWRVHSVSLATPNSATGVVDRQSSSMLHAVGNTASTPQWGGKADKVSCAQLCGAADERPTGRRNGDGAAGDDDDNVTASVVYLQSNNPPCEAPIIAWAPEAIRVEPAEARREREGALRVFDEAAFFRDSLLQVEAPPPSHWARVRKNTSSLDRVMTASSAADGEVHEPAMSVPPGGRSSGTAALPAPQRVVLPLVDESEVHEPFGLCDTPAPHLREHNGIDDGNTRELFSAEVPPALRSPRRTSSRVRAAFVDAQADTSVSAANGTAGGTRRISGAFTTNALQAQSSMRDAARKALETRNPHPLTTSEKVKQRMRSLSPVGNLIFRENSPYTPVLLPQQLNGRSKRPGEQTSAFFITAQVTQQHQAVALDGREDSAAGDRDAAGRDADEPGSEWLSNTATVGIPAAHSGCSSLDPAAFLNAEEERWETVVMMLVPYEQVFGSKLRCELVRCIYNDCPKLRENVTVILKRLLRVVGKALREKELAEGMSEELLEVPFFGSILLSTSAIKLTDLSFREEKCSLEFCEGGSRLKVKLHLEVMSLEPIRFAYISEADAARQARKALQWQRGVSVPSSREAVCSLRSKQPEQYTEGVTRGTATVKAANVRIKGLVYVWLMASGKTHIAFQKTNVSVGSFRMSTTVTKLNILCTLGAPIFRLMIQRGIKEALQRVHTV</sequence>
<reference evidence="3" key="2">
    <citation type="journal article" date="2021" name="Sci. Data">
        <title>Chromosome-scale genome sequencing, assembly and annotation of six genomes from subfamily Leishmaniinae.</title>
        <authorList>
            <person name="Almutairi H."/>
            <person name="Urbaniak M.D."/>
            <person name="Bates M.D."/>
            <person name="Jariyapan N."/>
            <person name="Kwakye-Nuako G."/>
            <person name="Thomaz Soccol V."/>
            <person name="Al-Salem W.S."/>
            <person name="Dillon R.J."/>
            <person name="Bates P.A."/>
            <person name="Gatherer D."/>
        </authorList>
    </citation>
    <scope>NUCLEOTIDE SEQUENCE [LARGE SCALE GENOMIC DNA]</scope>
</reference>
<evidence type="ECO:0000256" key="1">
    <source>
        <dbReference type="SAM" id="MobiDB-lite"/>
    </source>
</evidence>
<dbReference type="Proteomes" id="UP000674143">
    <property type="component" value="Unassembled WGS sequence"/>
</dbReference>
<accession>A0A836HD59</accession>
<organism evidence="2 3">
    <name type="scientific">Leishmania orientalis</name>
    <dbReference type="NCBI Taxonomy" id="2249476"/>
    <lineage>
        <taxon>Eukaryota</taxon>
        <taxon>Discoba</taxon>
        <taxon>Euglenozoa</taxon>
        <taxon>Kinetoplastea</taxon>
        <taxon>Metakinetoplastina</taxon>
        <taxon>Trypanosomatida</taxon>
        <taxon>Trypanosomatidae</taxon>
        <taxon>Leishmaniinae</taxon>
        <taxon>Leishmania</taxon>
    </lineage>
</organism>
<gene>
    <name evidence="2" type="ORF">LSCM4_04168</name>
</gene>
<comment type="caution">
    <text evidence="2">The sequence shown here is derived from an EMBL/GenBank/DDBJ whole genome shotgun (WGS) entry which is preliminary data.</text>
</comment>
<dbReference type="KEGG" id="loi:92360091"/>
<feature type="compositionally biased region" description="Basic and acidic residues" evidence="1">
    <location>
        <begin position="589"/>
        <end position="607"/>
    </location>
</feature>
<dbReference type="GeneID" id="92360091"/>
<protein>
    <submittedName>
        <fullName evidence="2">Uncharacterized protein</fullName>
    </submittedName>
</protein>
<evidence type="ECO:0000313" key="2">
    <source>
        <dbReference type="EMBL" id="KAG5475586.1"/>
    </source>
</evidence>
<reference evidence="3" key="1">
    <citation type="journal article" date="2021" name="Microbiol. Resour. Announc.">
        <title>LGAAP: Leishmaniinae Genome Assembly and Annotation Pipeline.</title>
        <authorList>
            <person name="Almutairi H."/>
            <person name="Urbaniak M.D."/>
            <person name="Bates M.D."/>
            <person name="Jariyapan N."/>
            <person name="Kwakye-Nuako G."/>
            <person name="Thomaz-Soccol V."/>
            <person name="Al-Salem W.S."/>
            <person name="Dillon R.J."/>
            <person name="Bates P.A."/>
            <person name="Gatherer D."/>
        </authorList>
    </citation>
    <scope>NUCLEOTIDE SEQUENCE [LARGE SCALE GENOMIC DNA]</scope>
</reference>
<dbReference type="EMBL" id="JAFHLR010000027">
    <property type="protein sequence ID" value="KAG5475586.1"/>
    <property type="molecule type" value="Genomic_DNA"/>
</dbReference>
<keyword evidence="3" id="KW-1185">Reference proteome</keyword>
<proteinExistence type="predicted"/>
<name>A0A836HD59_9TRYP</name>